<organism evidence="1 2">
    <name type="scientific">Nephila pilipes</name>
    <name type="common">Giant wood spider</name>
    <name type="synonym">Nephila maculata</name>
    <dbReference type="NCBI Taxonomy" id="299642"/>
    <lineage>
        <taxon>Eukaryota</taxon>
        <taxon>Metazoa</taxon>
        <taxon>Ecdysozoa</taxon>
        <taxon>Arthropoda</taxon>
        <taxon>Chelicerata</taxon>
        <taxon>Arachnida</taxon>
        <taxon>Araneae</taxon>
        <taxon>Araneomorphae</taxon>
        <taxon>Entelegynae</taxon>
        <taxon>Araneoidea</taxon>
        <taxon>Nephilidae</taxon>
        <taxon>Nephila</taxon>
    </lineage>
</organism>
<sequence length="112" mass="12448">MFHILSEEYSSKSQVSPPPTFFLSSRASTLCPRGGISWGRRKDNRFRHSCLLPLPFPLLGEGLLPKSLRGGGKGALKVYIEAFLSECKKMDFHSITQGLSRAKDKVCTEVSM</sequence>
<evidence type="ECO:0000313" key="2">
    <source>
        <dbReference type="Proteomes" id="UP000887013"/>
    </source>
</evidence>
<dbReference type="Proteomes" id="UP000887013">
    <property type="component" value="Unassembled WGS sequence"/>
</dbReference>
<dbReference type="AlphaFoldDB" id="A0A8X6PW38"/>
<dbReference type="EMBL" id="BMAW01023693">
    <property type="protein sequence ID" value="GFT84100.1"/>
    <property type="molecule type" value="Genomic_DNA"/>
</dbReference>
<accession>A0A8X6PW38</accession>
<proteinExistence type="predicted"/>
<reference evidence="1" key="1">
    <citation type="submission" date="2020-08" db="EMBL/GenBank/DDBJ databases">
        <title>Multicomponent nature underlies the extraordinary mechanical properties of spider dragline silk.</title>
        <authorList>
            <person name="Kono N."/>
            <person name="Nakamura H."/>
            <person name="Mori M."/>
            <person name="Yoshida Y."/>
            <person name="Ohtoshi R."/>
            <person name="Malay A.D."/>
            <person name="Moran D.A.P."/>
            <person name="Tomita M."/>
            <person name="Numata K."/>
            <person name="Arakawa K."/>
        </authorList>
    </citation>
    <scope>NUCLEOTIDE SEQUENCE</scope>
</reference>
<evidence type="ECO:0000313" key="1">
    <source>
        <dbReference type="EMBL" id="GFT84100.1"/>
    </source>
</evidence>
<comment type="caution">
    <text evidence="1">The sequence shown here is derived from an EMBL/GenBank/DDBJ whole genome shotgun (WGS) entry which is preliminary data.</text>
</comment>
<name>A0A8X6PW38_NEPPI</name>
<protein>
    <submittedName>
        <fullName evidence="1">Uncharacterized protein</fullName>
    </submittedName>
</protein>
<gene>
    <name evidence="1" type="ORF">NPIL_547911</name>
</gene>
<keyword evidence="2" id="KW-1185">Reference proteome</keyword>